<sequence>MPLEHDLPRFGPSFYERTTAHLRKANQPPHFRICAVERTSGLKATGHNVDWGGMVLPLHQELQGNVA</sequence>
<comment type="caution">
    <text evidence="1">The sequence shown here is derived from an EMBL/GenBank/DDBJ whole genome shotgun (WGS) entry which is preliminary data.</text>
</comment>
<accession>A0A6A3KBB2</accession>
<reference evidence="1 2" key="1">
    <citation type="submission" date="2018-09" db="EMBL/GenBank/DDBJ databases">
        <title>Genomic investigation of the strawberry pathogen Phytophthora fragariae indicates pathogenicity is determined by transcriptional variation in three key races.</title>
        <authorList>
            <person name="Adams T.M."/>
            <person name="Armitage A.D."/>
            <person name="Sobczyk M.K."/>
            <person name="Bates H.J."/>
            <person name="Dunwell J.M."/>
            <person name="Nellist C.F."/>
            <person name="Harrison R.J."/>
        </authorList>
    </citation>
    <scope>NUCLEOTIDE SEQUENCE [LARGE SCALE GENOMIC DNA]</scope>
    <source>
        <strain evidence="1 2">SCRP245</strain>
    </source>
</reference>
<name>A0A6A3KBB2_9STRA</name>
<evidence type="ECO:0000313" key="2">
    <source>
        <dbReference type="Proteomes" id="UP000460718"/>
    </source>
</evidence>
<protein>
    <submittedName>
        <fullName evidence="1">Uncharacterized protein</fullName>
    </submittedName>
</protein>
<dbReference type="AlphaFoldDB" id="A0A6A3KBB2"/>
<proteinExistence type="predicted"/>
<evidence type="ECO:0000313" key="1">
    <source>
        <dbReference type="EMBL" id="KAE9002867.1"/>
    </source>
</evidence>
<dbReference type="EMBL" id="QXFW01000794">
    <property type="protein sequence ID" value="KAE9002867.1"/>
    <property type="molecule type" value="Genomic_DNA"/>
</dbReference>
<organism evidence="1 2">
    <name type="scientific">Phytophthora fragariae</name>
    <dbReference type="NCBI Taxonomy" id="53985"/>
    <lineage>
        <taxon>Eukaryota</taxon>
        <taxon>Sar</taxon>
        <taxon>Stramenopiles</taxon>
        <taxon>Oomycota</taxon>
        <taxon>Peronosporomycetes</taxon>
        <taxon>Peronosporales</taxon>
        <taxon>Peronosporaceae</taxon>
        <taxon>Phytophthora</taxon>
    </lineage>
</organism>
<dbReference type="Proteomes" id="UP000460718">
    <property type="component" value="Unassembled WGS sequence"/>
</dbReference>
<gene>
    <name evidence="1" type="ORF">PF011_g13127</name>
</gene>